<evidence type="ECO:0000313" key="8">
    <source>
        <dbReference type="Proteomes" id="UP000441208"/>
    </source>
</evidence>
<organism evidence="1 6">
    <name type="scientific">Phytophthora fragariae</name>
    <dbReference type="NCBI Taxonomy" id="53985"/>
    <lineage>
        <taxon>Eukaryota</taxon>
        <taxon>Sar</taxon>
        <taxon>Stramenopiles</taxon>
        <taxon>Oomycota</taxon>
        <taxon>Peronosporomycetes</taxon>
        <taxon>Peronosporales</taxon>
        <taxon>Peronosporaceae</taxon>
        <taxon>Phytophthora</taxon>
    </lineage>
</organism>
<keyword evidence="7" id="KW-1185">Reference proteome</keyword>
<evidence type="ECO:0000313" key="9">
    <source>
        <dbReference type="Proteomes" id="UP000476176"/>
    </source>
</evidence>
<dbReference type="Proteomes" id="UP000433483">
    <property type="component" value="Unassembled WGS sequence"/>
</dbReference>
<dbReference type="Proteomes" id="UP000429523">
    <property type="component" value="Unassembled WGS sequence"/>
</dbReference>
<sequence>MLPLASLTFADVTTAFPSFPVSTNCTCFAVSRAAAAASSSRAIAASASVGAARRPARSSLATFDARCCVIPLI</sequence>
<evidence type="ECO:0000313" key="2">
    <source>
        <dbReference type="EMBL" id="KAE9104471.1"/>
    </source>
</evidence>
<dbReference type="EMBL" id="QXFZ01000798">
    <property type="protein sequence ID" value="KAE9104471.1"/>
    <property type="molecule type" value="Genomic_DNA"/>
</dbReference>
<dbReference type="AlphaFoldDB" id="A0A6A3EVP2"/>
<evidence type="ECO:0000313" key="4">
    <source>
        <dbReference type="EMBL" id="KAE9224784.1"/>
    </source>
</evidence>
<evidence type="ECO:0000313" key="5">
    <source>
        <dbReference type="EMBL" id="KAE9344966.1"/>
    </source>
</evidence>
<evidence type="ECO:0000313" key="6">
    <source>
        <dbReference type="Proteomes" id="UP000429523"/>
    </source>
</evidence>
<evidence type="ECO:0000313" key="10">
    <source>
        <dbReference type="Proteomes" id="UP000486351"/>
    </source>
</evidence>
<comment type="caution">
    <text evidence="1">The sequence shown here is derived from an EMBL/GenBank/DDBJ whole genome shotgun (WGS) entry which is preliminary data.</text>
</comment>
<evidence type="ECO:0000313" key="1">
    <source>
        <dbReference type="EMBL" id="KAE8936673.1"/>
    </source>
</evidence>
<gene>
    <name evidence="4" type="ORF">PF004_g12110</name>
    <name evidence="3" type="ORF">PF005_g13495</name>
    <name evidence="2" type="ORF">PF007_g14047</name>
    <name evidence="5" type="ORF">PF008_g8978</name>
    <name evidence="1" type="ORF">PF009_g13406</name>
</gene>
<name>A0A6A3EVP2_9STRA</name>
<dbReference type="EMBL" id="QXGF01000697">
    <property type="protein sequence ID" value="KAE8936673.1"/>
    <property type="molecule type" value="Genomic_DNA"/>
</dbReference>
<dbReference type="Proteomes" id="UP000476176">
    <property type="component" value="Unassembled WGS sequence"/>
</dbReference>
<dbReference type="EMBL" id="QXFY01000416">
    <property type="protein sequence ID" value="KAE9344966.1"/>
    <property type="molecule type" value="Genomic_DNA"/>
</dbReference>
<proteinExistence type="predicted"/>
<reference evidence="6 7" key="1">
    <citation type="submission" date="2018-08" db="EMBL/GenBank/DDBJ databases">
        <title>Genomic investigation of the strawberry pathogen Phytophthora fragariae indicates pathogenicity is determined by transcriptional variation in three key races.</title>
        <authorList>
            <person name="Adams T.M."/>
            <person name="Armitage A.D."/>
            <person name="Sobczyk M.K."/>
            <person name="Bates H.J."/>
            <person name="Dunwell J.M."/>
            <person name="Nellist C.F."/>
            <person name="Harrison R.J."/>
        </authorList>
    </citation>
    <scope>NUCLEOTIDE SEQUENCE [LARGE SCALE GENOMIC DNA]</scope>
    <source>
        <strain evidence="4 9">BC-23</strain>
        <strain evidence="3 7">NOV-27</strain>
        <strain evidence="2 8">NOV-71</strain>
        <strain evidence="5 10">NOV-77</strain>
        <strain evidence="1 6">NOV-9</strain>
    </source>
</reference>
<dbReference type="Proteomes" id="UP000441208">
    <property type="component" value="Unassembled WGS sequence"/>
</dbReference>
<evidence type="ECO:0000313" key="7">
    <source>
        <dbReference type="Proteomes" id="UP000433483"/>
    </source>
</evidence>
<dbReference type="EMBL" id="QXGB01000751">
    <property type="protein sequence ID" value="KAE9205197.1"/>
    <property type="molecule type" value="Genomic_DNA"/>
</dbReference>
<dbReference type="Proteomes" id="UP000486351">
    <property type="component" value="Unassembled WGS sequence"/>
</dbReference>
<protein>
    <submittedName>
        <fullName evidence="1">Uncharacterized protein</fullName>
    </submittedName>
</protein>
<accession>A0A6A3EVP2</accession>
<evidence type="ECO:0000313" key="3">
    <source>
        <dbReference type="EMBL" id="KAE9205197.1"/>
    </source>
</evidence>
<dbReference type="EMBL" id="QXGC01000682">
    <property type="protein sequence ID" value="KAE9224784.1"/>
    <property type="molecule type" value="Genomic_DNA"/>
</dbReference>